<dbReference type="OrthoDB" id="204958at2759"/>
<reference evidence="4" key="3">
    <citation type="submission" date="2011-03" db="EMBL/GenBank/DDBJ databases">
        <title>Annotation of Magnaporthe poae ATCC 64411.</title>
        <authorList>
            <person name="Ma L.-J."/>
            <person name="Dead R."/>
            <person name="Young S.K."/>
            <person name="Zeng Q."/>
            <person name="Gargeya S."/>
            <person name="Fitzgerald M."/>
            <person name="Haas B."/>
            <person name="Abouelleil A."/>
            <person name="Alvarado L."/>
            <person name="Arachchi H.M."/>
            <person name="Berlin A."/>
            <person name="Brown A."/>
            <person name="Chapman S.B."/>
            <person name="Chen Z."/>
            <person name="Dunbar C."/>
            <person name="Freedman E."/>
            <person name="Gearin G."/>
            <person name="Gellesch M."/>
            <person name="Goldberg J."/>
            <person name="Griggs A."/>
            <person name="Gujja S."/>
            <person name="Heiman D."/>
            <person name="Howarth C."/>
            <person name="Larson L."/>
            <person name="Lui A."/>
            <person name="MacDonald P.J.P."/>
            <person name="Mehta T."/>
            <person name="Montmayeur A."/>
            <person name="Murphy C."/>
            <person name="Neiman D."/>
            <person name="Pearson M."/>
            <person name="Priest M."/>
            <person name="Roberts A."/>
            <person name="Saif S."/>
            <person name="Shea T."/>
            <person name="Shenoy N."/>
            <person name="Sisk P."/>
            <person name="Stolte C."/>
            <person name="Sykes S."/>
            <person name="Yandava C."/>
            <person name="Wortman J."/>
            <person name="Nusbaum C."/>
            <person name="Birren B."/>
        </authorList>
    </citation>
    <scope>NUCLEOTIDE SEQUENCE</scope>
    <source>
        <strain evidence="4">ATCC 64411</strain>
    </source>
</reference>
<proteinExistence type="predicted"/>
<evidence type="ECO:0000256" key="2">
    <source>
        <dbReference type="SAM" id="MobiDB-lite"/>
    </source>
</evidence>
<keyword evidence="6" id="KW-1185">Reference proteome</keyword>
<feature type="zinc finger region" description="C3H1-type" evidence="1">
    <location>
        <begin position="91"/>
        <end position="120"/>
    </location>
</feature>
<sequence>MATTRYNSNDFRRQLGSPRPKGRGTSLPRSSRPASPAFLPAVYLPASPSAAQWLWTGRRKRCQGAPCLLDTEMLEHTRTHQTNRPTLCPADTKDTLCRNILIYGHCRYEDTGCAFSHDQSKKSPKPDTPPRLSTYAPGFACLERLAPDGRPACRRWAALHAHDHAHVTSILIRAERGSASPQTWTTASTTDIYTPLPSFSRQQPYDLPKYS</sequence>
<feature type="region of interest" description="Disordered" evidence="2">
    <location>
        <begin position="1"/>
        <end position="34"/>
    </location>
</feature>
<dbReference type="STRING" id="644358.A0A0C4ECD8"/>
<dbReference type="EMBL" id="GL876975">
    <property type="protein sequence ID" value="KLU90505.1"/>
    <property type="molecule type" value="Genomic_DNA"/>
</dbReference>
<dbReference type="EMBL" id="ADBL01002319">
    <property type="status" value="NOT_ANNOTATED_CDS"/>
    <property type="molecule type" value="Genomic_DNA"/>
</dbReference>
<accession>A0A0C4ECD8</accession>
<reference evidence="5" key="5">
    <citation type="submission" date="2015-06" db="UniProtKB">
        <authorList>
            <consortium name="EnsemblFungi"/>
        </authorList>
    </citation>
    <scope>IDENTIFICATION</scope>
    <source>
        <strain evidence="5">ATCC 64411</strain>
    </source>
</reference>
<dbReference type="VEuPathDB" id="FungiDB:MAPG_10358"/>
<name>A0A0C4ECD8_MAGP6</name>
<dbReference type="EnsemblFungi" id="MAPG_10358T0">
    <property type="protein sequence ID" value="MAPG_10358T0"/>
    <property type="gene ID" value="MAPG_10358"/>
</dbReference>
<evidence type="ECO:0000256" key="1">
    <source>
        <dbReference type="PROSITE-ProRule" id="PRU00723"/>
    </source>
</evidence>
<dbReference type="Proteomes" id="UP000011715">
    <property type="component" value="Unassembled WGS sequence"/>
</dbReference>
<gene>
    <name evidence="4" type="ORF">MAPG_10358</name>
</gene>
<evidence type="ECO:0000313" key="4">
    <source>
        <dbReference type="EMBL" id="KLU90505.1"/>
    </source>
</evidence>
<feature type="domain" description="C3H1-type" evidence="3">
    <location>
        <begin position="91"/>
        <end position="120"/>
    </location>
</feature>
<dbReference type="InterPro" id="IPR000571">
    <property type="entry name" value="Znf_CCCH"/>
</dbReference>
<dbReference type="AlphaFoldDB" id="A0A0C4ECD8"/>
<reference evidence="5" key="4">
    <citation type="journal article" date="2015" name="G3 (Bethesda)">
        <title>Genome sequences of three phytopathogenic species of the Magnaporthaceae family of fungi.</title>
        <authorList>
            <person name="Okagaki L.H."/>
            <person name="Nunes C.C."/>
            <person name="Sailsbery J."/>
            <person name="Clay B."/>
            <person name="Brown D."/>
            <person name="John T."/>
            <person name="Oh Y."/>
            <person name="Young N."/>
            <person name="Fitzgerald M."/>
            <person name="Haas B.J."/>
            <person name="Zeng Q."/>
            <person name="Young S."/>
            <person name="Adiconis X."/>
            <person name="Fan L."/>
            <person name="Levin J.Z."/>
            <person name="Mitchell T.K."/>
            <person name="Okubara P.A."/>
            <person name="Farman M.L."/>
            <person name="Kohn L.M."/>
            <person name="Birren B."/>
            <person name="Ma L.-J."/>
            <person name="Dean R.A."/>
        </authorList>
    </citation>
    <scope>NUCLEOTIDE SEQUENCE</scope>
    <source>
        <strain evidence="5">ATCC 64411 / 73-15</strain>
    </source>
</reference>
<protein>
    <recommendedName>
        <fullName evidence="3">C3H1-type domain-containing protein</fullName>
    </recommendedName>
</protein>
<reference evidence="4" key="2">
    <citation type="submission" date="2010-05" db="EMBL/GenBank/DDBJ databases">
        <title>The Genome Sequence of Magnaporthe poae strain ATCC 64411.</title>
        <authorList>
            <consortium name="The Broad Institute Genome Sequencing Platform"/>
            <consortium name="Broad Institute Genome Sequencing Center for Infectious Disease"/>
            <person name="Ma L.-J."/>
            <person name="Dead R."/>
            <person name="Young S."/>
            <person name="Zeng Q."/>
            <person name="Koehrsen M."/>
            <person name="Alvarado L."/>
            <person name="Berlin A."/>
            <person name="Chapman S.B."/>
            <person name="Chen Z."/>
            <person name="Freedman E."/>
            <person name="Gellesch M."/>
            <person name="Goldberg J."/>
            <person name="Griggs A."/>
            <person name="Gujja S."/>
            <person name="Heilman E.R."/>
            <person name="Heiman D."/>
            <person name="Hepburn T."/>
            <person name="Howarth C."/>
            <person name="Jen D."/>
            <person name="Larson L."/>
            <person name="Mehta T."/>
            <person name="Neiman D."/>
            <person name="Pearson M."/>
            <person name="Roberts A."/>
            <person name="Saif S."/>
            <person name="Shea T."/>
            <person name="Shenoy N."/>
            <person name="Sisk P."/>
            <person name="Stolte C."/>
            <person name="Sykes S."/>
            <person name="Walk T."/>
            <person name="White J."/>
            <person name="Yandava C."/>
            <person name="Haas B."/>
            <person name="Nusbaum C."/>
            <person name="Birren B."/>
        </authorList>
    </citation>
    <scope>NUCLEOTIDE SEQUENCE</scope>
    <source>
        <strain evidence="4">ATCC 64411</strain>
    </source>
</reference>
<evidence type="ECO:0000313" key="6">
    <source>
        <dbReference type="Proteomes" id="UP000011715"/>
    </source>
</evidence>
<reference evidence="6" key="1">
    <citation type="submission" date="2010-05" db="EMBL/GenBank/DDBJ databases">
        <title>The genome sequence of Magnaporthe poae strain ATCC 64411.</title>
        <authorList>
            <person name="Ma L.-J."/>
            <person name="Dead R."/>
            <person name="Young S."/>
            <person name="Zeng Q."/>
            <person name="Koehrsen M."/>
            <person name="Alvarado L."/>
            <person name="Berlin A."/>
            <person name="Chapman S.B."/>
            <person name="Chen Z."/>
            <person name="Freedman E."/>
            <person name="Gellesch M."/>
            <person name="Goldberg J."/>
            <person name="Griggs A."/>
            <person name="Gujja S."/>
            <person name="Heilman E.R."/>
            <person name="Heiman D."/>
            <person name="Hepburn T."/>
            <person name="Howarth C."/>
            <person name="Jen D."/>
            <person name="Larson L."/>
            <person name="Mehta T."/>
            <person name="Neiman D."/>
            <person name="Pearson M."/>
            <person name="Roberts A."/>
            <person name="Saif S."/>
            <person name="Shea T."/>
            <person name="Shenoy N."/>
            <person name="Sisk P."/>
            <person name="Stolte C."/>
            <person name="Sykes S."/>
            <person name="Walk T."/>
            <person name="White J."/>
            <person name="Yandava C."/>
            <person name="Haas B."/>
            <person name="Nusbaum C."/>
            <person name="Birren B."/>
        </authorList>
    </citation>
    <scope>NUCLEOTIDE SEQUENCE [LARGE SCALE GENOMIC DNA]</scope>
    <source>
        <strain evidence="6">ATCC 64411 / 73-15</strain>
    </source>
</reference>
<keyword evidence="1" id="KW-0479">Metal-binding</keyword>
<evidence type="ECO:0000313" key="5">
    <source>
        <dbReference type="EnsemblFungi" id="MAPG_10358T0"/>
    </source>
</evidence>
<evidence type="ECO:0000259" key="3">
    <source>
        <dbReference type="PROSITE" id="PS50103"/>
    </source>
</evidence>
<dbReference type="Pfam" id="PF25586">
    <property type="entry name" value="zf-CCCH_PAN3"/>
    <property type="match status" value="1"/>
</dbReference>
<dbReference type="GO" id="GO:0008270">
    <property type="term" value="F:zinc ion binding"/>
    <property type="evidence" value="ECO:0007669"/>
    <property type="project" value="UniProtKB-KW"/>
</dbReference>
<dbReference type="PROSITE" id="PS50103">
    <property type="entry name" value="ZF_C3H1"/>
    <property type="match status" value="1"/>
</dbReference>
<keyword evidence="1" id="KW-0863">Zinc-finger</keyword>
<organism evidence="5 6">
    <name type="scientific">Magnaporthiopsis poae (strain ATCC 64411 / 73-15)</name>
    <name type="common">Kentucky bluegrass fungus</name>
    <name type="synonym">Magnaporthe poae</name>
    <dbReference type="NCBI Taxonomy" id="644358"/>
    <lineage>
        <taxon>Eukaryota</taxon>
        <taxon>Fungi</taxon>
        <taxon>Dikarya</taxon>
        <taxon>Ascomycota</taxon>
        <taxon>Pezizomycotina</taxon>
        <taxon>Sordariomycetes</taxon>
        <taxon>Sordariomycetidae</taxon>
        <taxon>Magnaporthales</taxon>
        <taxon>Magnaporthaceae</taxon>
        <taxon>Magnaporthiopsis</taxon>
    </lineage>
</organism>
<dbReference type="Gene3D" id="6.10.250.3160">
    <property type="match status" value="1"/>
</dbReference>
<keyword evidence="1" id="KW-0862">Zinc</keyword>